<evidence type="ECO:0000313" key="3">
    <source>
        <dbReference type="Proteomes" id="UP000183685"/>
    </source>
</evidence>
<accession>A0A1G6W243</accession>
<keyword evidence="2" id="KW-0238">DNA-binding</keyword>
<dbReference type="EMBL" id="FNAK01000002">
    <property type="protein sequence ID" value="SDD59317.1"/>
    <property type="molecule type" value="Genomic_DNA"/>
</dbReference>
<protein>
    <submittedName>
        <fullName evidence="2">Putative DNA-binding domain-containing protein</fullName>
    </submittedName>
</protein>
<gene>
    <name evidence="2" type="ORF">SAMN04488071_0926</name>
</gene>
<dbReference type="Gene3D" id="1.10.150.690">
    <property type="entry name" value="DUF2063"/>
    <property type="match status" value="1"/>
</dbReference>
<organism evidence="2 3">
    <name type="scientific">Kordiimonas lacus</name>
    <dbReference type="NCBI Taxonomy" id="637679"/>
    <lineage>
        <taxon>Bacteria</taxon>
        <taxon>Pseudomonadati</taxon>
        <taxon>Pseudomonadota</taxon>
        <taxon>Alphaproteobacteria</taxon>
        <taxon>Kordiimonadales</taxon>
        <taxon>Kordiimonadaceae</taxon>
        <taxon>Kordiimonas</taxon>
    </lineage>
</organism>
<dbReference type="Proteomes" id="UP000183685">
    <property type="component" value="Unassembled WGS sequence"/>
</dbReference>
<reference evidence="2 3" key="1">
    <citation type="submission" date="2016-10" db="EMBL/GenBank/DDBJ databases">
        <authorList>
            <person name="de Groot N.N."/>
        </authorList>
    </citation>
    <scope>NUCLEOTIDE SEQUENCE [LARGE SCALE GENOMIC DNA]</scope>
    <source>
        <strain evidence="2 3">CGMCC 1.9109</strain>
    </source>
</reference>
<evidence type="ECO:0000259" key="1">
    <source>
        <dbReference type="Pfam" id="PF09836"/>
    </source>
</evidence>
<dbReference type="InterPro" id="IPR018640">
    <property type="entry name" value="DUF2063"/>
</dbReference>
<dbReference type="Pfam" id="PF09836">
    <property type="entry name" value="DUF2063"/>
    <property type="match status" value="1"/>
</dbReference>
<sequence>MGDLGDIQRSMARTILGQEADDSLLGAIKDDHLGPAARLRIHQNNFRESLSEALLGIFPLCQALVGELFLRQALRHFVLEYPPVDAALYAYGRDVANFFGIYSAAKSVPYLADVARLEWYTHELANAEEAAVYEDITAAQAAHEAGMGFALHDNARVLDSNFPIYDLWQALSGQITPDDLNIEDDGQTILLVLHGGQVFYQLLDAETAGTLAKLSGDQKDITIGSAMLEELIDRGAIKPK</sequence>
<evidence type="ECO:0000313" key="2">
    <source>
        <dbReference type="EMBL" id="SDD59317.1"/>
    </source>
</evidence>
<keyword evidence="3" id="KW-1185">Reference proteome</keyword>
<name>A0A1G6W243_9PROT</name>
<feature type="domain" description="Putative DNA-binding" evidence="1">
    <location>
        <begin position="7"/>
        <end position="98"/>
    </location>
</feature>
<dbReference type="AlphaFoldDB" id="A0A1G6W243"/>
<dbReference type="InterPro" id="IPR044922">
    <property type="entry name" value="DUF2063_N_sf"/>
</dbReference>
<dbReference type="GO" id="GO:0003677">
    <property type="term" value="F:DNA binding"/>
    <property type="evidence" value="ECO:0007669"/>
    <property type="project" value="UniProtKB-KW"/>
</dbReference>
<dbReference type="STRING" id="637679.GCA_001550055_02641"/>
<proteinExistence type="predicted"/>
<dbReference type="OrthoDB" id="4146344at2"/>